<feature type="chain" id="PRO_5015126818" description="IPTL-CTERM protein sorting domain-containing protein" evidence="2">
    <location>
        <begin position="24"/>
        <end position="240"/>
    </location>
</feature>
<organism evidence="3 4">
    <name type="scientific">Ahniella affigens</name>
    <dbReference type="NCBI Taxonomy" id="2021234"/>
    <lineage>
        <taxon>Bacteria</taxon>
        <taxon>Pseudomonadati</taxon>
        <taxon>Pseudomonadota</taxon>
        <taxon>Gammaproteobacteria</taxon>
        <taxon>Lysobacterales</taxon>
        <taxon>Rhodanobacteraceae</taxon>
        <taxon>Ahniella</taxon>
    </lineage>
</organism>
<reference evidence="3 4" key="2">
    <citation type="submission" date="2018-03" db="EMBL/GenBank/DDBJ databases">
        <authorList>
            <person name="Keele B.F."/>
        </authorList>
    </citation>
    <scope>NUCLEOTIDE SEQUENCE [LARGE SCALE GENOMIC DNA]</scope>
    <source>
        <strain evidence="3 4">D13</strain>
    </source>
</reference>
<keyword evidence="1" id="KW-0472">Membrane</keyword>
<evidence type="ECO:0008006" key="5">
    <source>
        <dbReference type="Google" id="ProtNLM"/>
    </source>
</evidence>
<dbReference type="OrthoDB" id="5378341at2"/>
<sequence>MRLLTQTGLLLALLTLADVTVAAAVKLGAPLPGTPRDPHGSTIVADPSFESGTPNPVWSESSTNFDTPLCTVDACGTGNSAQPVNTGDWWVWFGGIDADETGEVAQTVTLPSADVLKLNFAFQAPVCSGAATDFVEARINGTTVWRAHGAGPLCGIGTGYTPISVDISQFSGQTVTLAFFSIISGGKGPSAVLGTDACNFFIDDVSVGTSSFVPALSSWALLAAVMLLGVIGLVGLRRFR</sequence>
<keyword evidence="1" id="KW-0812">Transmembrane</keyword>
<evidence type="ECO:0000313" key="3">
    <source>
        <dbReference type="EMBL" id="AVP99520.1"/>
    </source>
</evidence>
<proteinExistence type="predicted"/>
<feature type="transmembrane region" description="Helical" evidence="1">
    <location>
        <begin position="216"/>
        <end position="236"/>
    </location>
</feature>
<reference evidence="3 4" key="1">
    <citation type="submission" date="2018-03" db="EMBL/GenBank/DDBJ databases">
        <title>Ahniella affigens gen. nov., sp. nov., a gammaproteobacterium isolated from sandy soil near a stream.</title>
        <authorList>
            <person name="Ko Y."/>
            <person name="Kim J.-H."/>
        </authorList>
    </citation>
    <scope>NUCLEOTIDE SEQUENCE [LARGE SCALE GENOMIC DNA]</scope>
    <source>
        <strain evidence="3 4">D13</strain>
    </source>
</reference>
<feature type="signal peptide" evidence="2">
    <location>
        <begin position="1"/>
        <end position="23"/>
    </location>
</feature>
<gene>
    <name evidence="3" type="ORF">C7S18_21120</name>
</gene>
<name>A0A2P1PXF6_9GAMM</name>
<evidence type="ECO:0000313" key="4">
    <source>
        <dbReference type="Proteomes" id="UP000241074"/>
    </source>
</evidence>
<dbReference type="RefSeq" id="WP_106893437.1">
    <property type="nucleotide sequence ID" value="NZ_CP027860.1"/>
</dbReference>
<keyword evidence="1" id="KW-1133">Transmembrane helix</keyword>
<dbReference type="EMBL" id="CP027860">
    <property type="protein sequence ID" value="AVP99520.1"/>
    <property type="molecule type" value="Genomic_DNA"/>
</dbReference>
<evidence type="ECO:0000256" key="1">
    <source>
        <dbReference type="SAM" id="Phobius"/>
    </source>
</evidence>
<keyword evidence="2" id="KW-0732">Signal</keyword>
<accession>A0A2P1PXF6</accession>
<dbReference type="KEGG" id="xba:C7S18_21120"/>
<dbReference type="AlphaFoldDB" id="A0A2P1PXF6"/>
<keyword evidence="4" id="KW-1185">Reference proteome</keyword>
<protein>
    <recommendedName>
        <fullName evidence="5">IPTL-CTERM protein sorting domain-containing protein</fullName>
    </recommendedName>
</protein>
<evidence type="ECO:0000256" key="2">
    <source>
        <dbReference type="SAM" id="SignalP"/>
    </source>
</evidence>
<dbReference type="Proteomes" id="UP000241074">
    <property type="component" value="Chromosome"/>
</dbReference>
<dbReference type="Gene3D" id="2.60.120.260">
    <property type="entry name" value="Galactose-binding domain-like"/>
    <property type="match status" value="1"/>
</dbReference>